<evidence type="ECO:0000256" key="3">
    <source>
        <dbReference type="ARBA" id="ARBA00022840"/>
    </source>
</evidence>
<dbReference type="AlphaFoldDB" id="A0A0M0BT24"/>
<dbReference type="GO" id="GO:0005886">
    <property type="term" value="C:plasma membrane"/>
    <property type="evidence" value="ECO:0007669"/>
    <property type="project" value="TreeGrafter"/>
</dbReference>
<dbReference type="PANTHER" id="PTHR24220">
    <property type="entry name" value="IMPORT ATP-BINDING PROTEIN"/>
    <property type="match status" value="1"/>
</dbReference>
<evidence type="ECO:0000256" key="1">
    <source>
        <dbReference type="ARBA" id="ARBA00022448"/>
    </source>
</evidence>
<dbReference type="CDD" id="cd03255">
    <property type="entry name" value="ABC_MJ0796_LolCDE_FtsE"/>
    <property type="match status" value="1"/>
</dbReference>
<dbReference type="InterPro" id="IPR003593">
    <property type="entry name" value="AAA+_ATPase"/>
</dbReference>
<dbReference type="PROSITE" id="PS00211">
    <property type="entry name" value="ABC_TRANSPORTER_1"/>
    <property type="match status" value="1"/>
</dbReference>
<comment type="caution">
    <text evidence="5">The sequence shown here is derived from an EMBL/GenBank/DDBJ whole genome shotgun (WGS) entry which is preliminary data.</text>
</comment>
<feature type="domain" description="ABC transporter" evidence="4">
    <location>
        <begin position="1"/>
        <end position="225"/>
    </location>
</feature>
<dbReference type="Pfam" id="PF00005">
    <property type="entry name" value="ABC_tran"/>
    <property type="match status" value="1"/>
</dbReference>
<keyword evidence="2" id="KW-0547">Nucleotide-binding</keyword>
<reference evidence="5 6" key="1">
    <citation type="submission" date="2015-06" db="EMBL/GenBank/DDBJ databases">
        <title>New insights into the roles of widespread benthic archaea in carbon and nitrogen cycling.</title>
        <authorList>
            <person name="Lazar C.S."/>
            <person name="Baker B.J."/>
            <person name="Seitz K.W."/>
            <person name="Hyde A.S."/>
            <person name="Dick G.J."/>
            <person name="Hinrichs K.-U."/>
            <person name="Teske A.P."/>
        </authorList>
    </citation>
    <scope>NUCLEOTIDE SEQUENCE [LARGE SCALE GENOMIC DNA]</scope>
    <source>
        <strain evidence="5">DG-45</strain>
    </source>
</reference>
<evidence type="ECO:0000259" key="4">
    <source>
        <dbReference type="PROSITE" id="PS50893"/>
    </source>
</evidence>
<sequence>MDLAKEYVQGGRPLRVLKGVNLAVEQGEFMAIMGPSGSGKSTLLNMIGALDRPTSGRVLIKGVDLSTLSDNDLAELRNREIGFIFQTFNLIPRMDALGNVELPLSIAGAPRGERRERARKLLETVGLSDRIDHKPSQLSGGEQQRVAIARALINDPSVMLCDEVTGNLDSRTGDEIMQLLRSLNRQQGKTFIIVTHDQAVAQSTDRLIQMLDGQIAGEKRLRWEQ</sequence>
<evidence type="ECO:0000313" key="5">
    <source>
        <dbReference type="EMBL" id="KON31490.1"/>
    </source>
</evidence>
<dbReference type="Gene3D" id="3.40.50.300">
    <property type="entry name" value="P-loop containing nucleotide triphosphate hydrolases"/>
    <property type="match status" value="1"/>
</dbReference>
<keyword evidence="1" id="KW-0813">Transport</keyword>
<dbReference type="Proteomes" id="UP000037210">
    <property type="component" value="Unassembled WGS sequence"/>
</dbReference>
<evidence type="ECO:0000256" key="2">
    <source>
        <dbReference type="ARBA" id="ARBA00022741"/>
    </source>
</evidence>
<dbReference type="EMBL" id="LFWZ01000004">
    <property type="protein sequence ID" value="KON31490.1"/>
    <property type="molecule type" value="Genomic_DNA"/>
</dbReference>
<dbReference type="InterPro" id="IPR017911">
    <property type="entry name" value="MacB-like_ATP-bd"/>
</dbReference>
<dbReference type="GO" id="GO:0098796">
    <property type="term" value="C:membrane protein complex"/>
    <property type="evidence" value="ECO:0007669"/>
    <property type="project" value="UniProtKB-ARBA"/>
</dbReference>
<protein>
    <recommendedName>
        <fullName evidence="4">ABC transporter domain-containing protein</fullName>
    </recommendedName>
</protein>
<dbReference type="PROSITE" id="PS50893">
    <property type="entry name" value="ABC_TRANSPORTER_2"/>
    <property type="match status" value="1"/>
</dbReference>
<organism evidence="5 6">
    <name type="scientific">miscellaneous Crenarchaeota group-15 archaeon DG-45</name>
    <dbReference type="NCBI Taxonomy" id="1685127"/>
    <lineage>
        <taxon>Archaea</taxon>
        <taxon>Candidatus Bathyarchaeota</taxon>
        <taxon>MCG-15</taxon>
    </lineage>
</organism>
<evidence type="ECO:0000313" key="6">
    <source>
        <dbReference type="Proteomes" id="UP000037210"/>
    </source>
</evidence>
<dbReference type="FunFam" id="3.40.50.300:FF:000032">
    <property type="entry name" value="Export ABC transporter ATP-binding protein"/>
    <property type="match status" value="1"/>
</dbReference>
<dbReference type="InterPro" id="IPR017871">
    <property type="entry name" value="ABC_transporter-like_CS"/>
</dbReference>
<dbReference type="GO" id="GO:0016887">
    <property type="term" value="F:ATP hydrolysis activity"/>
    <property type="evidence" value="ECO:0007669"/>
    <property type="project" value="InterPro"/>
</dbReference>
<dbReference type="GO" id="GO:0005524">
    <property type="term" value="F:ATP binding"/>
    <property type="evidence" value="ECO:0007669"/>
    <property type="project" value="UniProtKB-KW"/>
</dbReference>
<dbReference type="InterPro" id="IPR027417">
    <property type="entry name" value="P-loop_NTPase"/>
</dbReference>
<dbReference type="GO" id="GO:0022857">
    <property type="term" value="F:transmembrane transporter activity"/>
    <property type="evidence" value="ECO:0007669"/>
    <property type="project" value="UniProtKB-ARBA"/>
</dbReference>
<dbReference type="SUPFAM" id="SSF52540">
    <property type="entry name" value="P-loop containing nucleoside triphosphate hydrolases"/>
    <property type="match status" value="1"/>
</dbReference>
<dbReference type="SMART" id="SM00382">
    <property type="entry name" value="AAA"/>
    <property type="match status" value="1"/>
</dbReference>
<dbReference type="InterPro" id="IPR003439">
    <property type="entry name" value="ABC_transporter-like_ATP-bd"/>
</dbReference>
<keyword evidence="3" id="KW-0067">ATP-binding</keyword>
<proteinExistence type="predicted"/>
<accession>A0A0M0BT24</accession>
<dbReference type="PANTHER" id="PTHR24220:SF86">
    <property type="entry name" value="ABC TRANSPORTER ABCH.1"/>
    <property type="match status" value="1"/>
</dbReference>
<dbReference type="InterPro" id="IPR015854">
    <property type="entry name" value="ABC_transpr_LolD-like"/>
</dbReference>
<name>A0A0M0BT24_9ARCH</name>
<gene>
    <name evidence="5" type="ORF">AC482_00670</name>
</gene>